<dbReference type="Gene3D" id="1.25.40.10">
    <property type="entry name" value="Tetratricopeptide repeat domain"/>
    <property type="match status" value="5"/>
</dbReference>
<feature type="compositionally biased region" description="Gly residues" evidence="10">
    <location>
        <begin position="890"/>
        <end position="904"/>
    </location>
</feature>
<evidence type="ECO:0000256" key="3">
    <source>
        <dbReference type="ARBA" id="ARBA00022664"/>
    </source>
</evidence>
<evidence type="ECO:0000313" key="15">
    <source>
        <dbReference type="WBParaSite" id="Gr19_v10_g6671.t1"/>
    </source>
</evidence>
<dbReference type="SUPFAM" id="SSF48452">
    <property type="entry name" value="TPR-like"/>
    <property type="match status" value="4"/>
</dbReference>
<feature type="region of interest" description="Disordered" evidence="10">
    <location>
        <begin position="836"/>
        <end position="921"/>
    </location>
</feature>
<evidence type="ECO:0000256" key="6">
    <source>
        <dbReference type="ARBA" id="ARBA00023187"/>
    </source>
</evidence>
<dbReference type="PANTHER" id="PTHR11246:SF5">
    <property type="entry name" value="PRE-MRNA-SPLICING FACTOR SYF1"/>
    <property type="match status" value="1"/>
</dbReference>
<organism evidence="14 15">
    <name type="scientific">Globodera rostochiensis</name>
    <name type="common">Golden nematode worm</name>
    <name type="synonym">Heterodera rostochiensis</name>
    <dbReference type="NCBI Taxonomy" id="31243"/>
    <lineage>
        <taxon>Eukaryota</taxon>
        <taxon>Metazoa</taxon>
        <taxon>Ecdysozoa</taxon>
        <taxon>Nematoda</taxon>
        <taxon>Chromadorea</taxon>
        <taxon>Rhabditida</taxon>
        <taxon>Tylenchina</taxon>
        <taxon>Tylenchomorpha</taxon>
        <taxon>Tylenchoidea</taxon>
        <taxon>Heteroderidae</taxon>
        <taxon>Heteroderinae</taxon>
        <taxon>Globodera</taxon>
    </lineage>
</organism>
<feature type="domain" description="Pre-mRNA-splicing factor SYF1 central HAT repeats" evidence="11">
    <location>
        <begin position="222"/>
        <end position="428"/>
    </location>
</feature>
<dbReference type="PANTHER" id="PTHR11246">
    <property type="entry name" value="PRE-MRNA SPLICING FACTOR"/>
    <property type="match status" value="1"/>
</dbReference>
<dbReference type="InterPro" id="IPR045075">
    <property type="entry name" value="Syf1-like"/>
</dbReference>
<evidence type="ECO:0000256" key="2">
    <source>
        <dbReference type="ARBA" id="ARBA00008644"/>
    </source>
</evidence>
<evidence type="ECO:0000256" key="5">
    <source>
        <dbReference type="ARBA" id="ARBA00022737"/>
    </source>
</evidence>
<evidence type="ECO:0000259" key="13">
    <source>
        <dbReference type="Pfam" id="PF23233"/>
    </source>
</evidence>
<feature type="domain" description="Pre-mRNA-splicing factor Syf1/CRNKL1-like C-terminal HAT-repeats" evidence="12">
    <location>
        <begin position="430"/>
        <end position="822"/>
    </location>
</feature>
<feature type="domain" description="Pre-mRNA-splicing factor Syf1-like N-terminal HAT-repeats" evidence="13">
    <location>
        <begin position="60"/>
        <end position="218"/>
    </location>
</feature>
<name>A0A914I400_GLORO</name>
<keyword evidence="3" id="KW-0507">mRNA processing</keyword>
<evidence type="ECO:0000256" key="9">
    <source>
        <dbReference type="PROSITE-ProRule" id="PRU00339"/>
    </source>
</evidence>
<keyword evidence="4" id="KW-0747">Spliceosome</keyword>
<feature type="repeat" description="TPR" evidence="9">
    <location>
        <begin position="438"/>
        <end position="471"/>
    </location>
</feature>
<keyword evidence="5" id="KW-0677">Repeat</keyword>
<dbReference type="InterPro" id="IPR019734">
    <property type="entry name" value="TPR_rpt"/>
</dbReference>
<evidence type="ECO:0000313" key="14">
    <source>
        <dbReference type="Proteomes" id="UP000887572"/>
    </source>
</evidence>
<dbReference type="FunFam" id="1.25.40.10:FF:000137">
    <property type="entry name" value="Pre-mRNA-splicing factor syf1"/>
    <property type="match status" value="1"/>
</dbReference>
<dbReference type="GO" id="GO:0000974">
    <property type="term" value="C:Prp19 complex"/>
    <property type="evidence" value="ECO:0007669"/>
    <property type="project" value="TreeGrafter"/>
</dbReference>
<dbReference type="FunFam" id="1.25.40.10:FF:001071">
    <property type="entry name" value="pre-mRNA-splicing factor SYF1-like"/>
    <property type="match status" value="1"/>
</dbReference>
<dbReference type="InterPro" id="IPR011990">
    <property type="entry name" value="TPR-like_helical_dom_sf"/>
</dbReference>
<keyword evidence="14" id="KW-1185">Reference proteome</keyword>
<comment type="similarity">
    <text evidence="2">Belongs to the crooked-neck family.</text>
</comment>
<proteinExistence type="inferred from homology"/>
<accession>A0A914I400</accession>
<dbReference type="InterPro" id="IPR003107">
    <property type="entry name" value="HAT"/>
</dbReference>
<feature type="compositionally biased region" description="Acidic residues" evidence="10">
    <location>
        <begin position="857"/>
        <end position="881"/>
    </location>
</feature>
<dbReference type="Pfam" id="PF23220">
    <property type="entry name" value="HAT_Syf1_M"/>
    <property type="match status" value="1"/>
</dbReference>
<comment type="subcellular location">
    <subcellularLocation>
        <location evidence="1">Nucleus</location>
    </subcellularLocation>
</comment>
<evidence type="ECO:0000256" key="1">
    <source>
        <dbReference type="ARBA" id="ARBA00004123"/>
    </source>
</evidence>
<protein>
    <recommendedName>
        <fullName evidence="8">Pre-mRNA-splicing factor SYF1</fullName>
    </recommendedName>
</protein>
<dbReference type="SMART" id="SM00386">
    <property type="entry name" value="HAT"/>
    <property type="match status" value="10"/>
</dbReference>
<sequence>MEVDNPPDISETPNSSAIEVDEQLHPATKGAAIEVDEQLHPQVVEQVHPATKGIVFECGDIAYEEDILRNPGLLRPWERYIEHKVKTKTDPKQVRVVFERALKLFNRSYKLWYQYLKYRRRTIAHKPITDVAYAHLSDAFERCLVFLNKMPRIWIDYCTLIMRRGLITETRRVFDRAIRALPITQHMRIWPLYIDFITRHKIPETAIRVYRRFLKVYPGGREDFVEYLKSIDKLDEAAQQLTVLVNEDRAISEKGKTGHQLWCELCDLISKNPNKIFTLRVEPIIRQGIARYTDQVGGLWLALAEYYIRTPNFEKARDIFEEALGAVKTVRDFTQLFDAYSKFMERMTSLRMDALASARPAQAEERELELDLVMTRFEHLMNRRPLLLNSVLLRQNPHNVHEWLNRAQIYEDDPENQIATFEEAVATVDPKQQVGRLSQLWIEFAKLYEKFGKLPEARKVFEKAVQANFCRVDELAQVWCEYAELELRHSNYPLAVAVLHRATTPPSTRRNSYFDDSAKVQNRVFRSLKLWSLYADIEESMGSLESCKAIYERMLELRIATPQIVINYALFLEDNQYYEDAFKAFEKGIGLFRWPLVFDIWNVYLTKFIQRYGGKKLERARDLFEQCLDKCPSKYAKNIYLLYAKLEEEHGLARHALDIYNRATGLVEKEEMHLIYNVYVKKAMQFYGITKTRPIFESAIERLPEDRSRDMSLRYAQMERNLGEIDRARAIYAHCAEICDPRVQHHFWESWKEFEVKHGNEDTIREMLRVKRSVQATYNTSVNYMSAQMLASLGGQTEMAGELSAADSMAQLEARATQIALEEAAIAAKKVLPPTDGRISFVRGESRTTTEARAENPEEIDIDNIDEEEAEGMGMGQDDDGMDHQQQQQEGGGIGINGGGGGGRAEQIPQQQKQQDTATEA</sequence>
<keyword evidence="7" id="KW-0539">Nucleus</keyword>
<evidence type="ECO:0000256" key="8">
    <source>
        <dbReference type="ARBA" id="ARBA00039472"/>
    </source>
</evidence>
<feature type="compositionally biased region" description="Polar residues" evidence="10">
    <location>
        <begin position="908"/>
        <end position="921"/>
    </location>
</feature>
<evidence type="ECO:0000259" key="12">
    <source>
        <dbReference type="Pfam" id="PF23231"/>
    </source>
</evidence>
<dbReference type="FunFam" id="1.25.40.10:FF:000023">
    <property type="entry name" value="Pre-mRNA-splicing factor SYF1"/>
    <property type="match status" value="1"/>
</dbReference>
<evidence type="ECO:0000259" key="11">
    <source>
        <dbReference type="Pfam" id="PF23220"/>
    </source>
</evidence>
<evidence type="ECO:0000256" key="7">
    <source>
        <dbReference type="ARBA" id="ARBA00023242"/>
    </source>
</evidence>
<dbReference type="InterPro" id="IPR055433">
    <property type="entry name" value="HAT_Syf1-like_N"/>
</dbReference>
<feature type="compositionally biased region" description="Basic and acidic residues" evidence="10">
    <location>
        <begin position="844"/>
        <end position="856"/>
    </location>
</feature>
<evidence type="ECO:0000256" key="10">
    <source>
        <dbReference type="SAM" id="MobiDB-lite"/>
    </source>
</evidence>
<dbReference type="GO" id="GO:0000349">
    <property type="term" value="P:generation of catalytic spliceosome for first transesterification step"/>
    <property type="evidence" value="ECO:0007669"/>
    <property type="project" value="TreeGrafter"/>
</dbReference>
<dbReference type="InterPro" id="IPR055430">
    <property type="entry name" value="HAT_Syf1_CNRKL1_C"/>
</dbReference>
<dbReference type="Pfam" id="PF23231">
    <property type="entry name" value="HAT_Syf1_CNRKL1_C"/>
    <property type="match status" value="1"/>
</dbReference>
<dbReference type="PROSITE" id="PS50005">
    <property type="entry name" value="TPR"/>
    <property type="match status" value="1"/>
</dbReference>
<keyword evidence="9" id="KW-0802">TPR repeat</keyword>
<dbReference type="Proteomes" id="UP000887572">
    <property type="component" value="Unplaced"/>
</dbReference>
<dbReference type="GO" id="GO:0071014">
    <property type="term" value="C:post-mRNA release spliceosomal complex"/>
    <property type="evidence" value="ECO:0007669"/>
    <property type="project" value="TreeGrafter"/>
</dbReference>
<dbReference type="Pfam" id="PF23233">
    <property type="entry name" value="HAT_Syf1_CNRKL1_N"/>
    <property type="match status" value="1"/>
</dbReference>
<dbReference type="WBParaSite" id="Gr19_v10_g6671.t1">
    <property type="protein sequence ID" value="Gr19_v10_g6671.t1"/>
    <property type="gene ID" value="Gr19_v10_g6671"/>
</dbReference>
<reference evidence="15" key="1">
    <citation type="submission" date="2022-11" db="UniProtKB">
        <authorList>
            <consortium name="WormBaseParasite"/>
        </authorList>
    </citation>
    <scope>IDENTIFICATION</scope>
</reference>
<dbReference type="AlphaFoldDB" id="A0A914I400"/>
<dbReference type="GO" id="GO:0071007">
    <property type="term" value="C:U2-type catalytic step 2 spliceosome"/>
    <property type="evidence" value="ECO:0007669"/>
    <property type="project" value="TreeGrafter"/>
</dbReference>
<dbReference type="InterPro" id="IPR056350">
    <property type="entry name" value="HAT_Syf1_central"/>
</dbReference>
<evidence type="ECO:0000256" key="4">
    <source>
        <dbReference type="ARBA" id="ARBA00022728"/>
    </source>
</evidence>
<keyword evidence="6" id="KW-0508">mRNA splicing</keyword>